<comment type="caution">
    <text evidence="2">The sequence shown here is derived from an EMBL/GenBank/DDBJ whole genome shotgun (WGS) entry which is preliminary data.</text>
</comment>
<accession>A0ABD0P9G7</accession>
<sequence length="57" mass="6370">PGPDSDTTMEVDSSDVNSDSSRGLDDSEEPTTPEDKIFFMDSPFMDREKDEEPVKTI</sequence>
<gene>
    <name evidence="2" type="ORF">M9458_035330</name>
</gene>
<protein>
    <submittedName>
        <fullName evidence="2">Uncharacterized protein</fullName>
    </submittedName>
</protein>
<feature type="region of interest" description="Disordered" evidence="1">
    <location>
        <begin position="1"/>
        <end position="57"/>
    </location>
</feature>
<dbReference type="Proteomes" id="UP001529510">
    <property type="component" value="Unassembled WGS sequence"/>
</dbReference>
<feature type="non-terminal residue" evidence="2">
    <location>
        <position position="1"/>
    </location>
</feature>
<keyword evidence="3" id="KW-1185">Reference proteome</keyword>
<feature type="compositionally biased region" description="Basic and acidic residues" evidence="1">
    <location>
        <begin position="33"/>
        <end position="57"/>
    </location>
</feature>
<name>A0ABD0P9G7_CIRMR</name>
<feature type="non-terminal residue" evidence="2">
    <location>
        <position position="57"/>
    </location>
</feature>
<evidence type="ECO:0000256" key="1">
    <source>
        <dbReference type="SAM" id="MobiDB-lite"/>
    </source>
</evidence>
<organism evidence="2 3">
    <name type="scientific">Cirrhinus mrigala</name>
    <name type="common">Mrigala</name>
    <dbReference type="NCBI Taxonomy" id="683832"/>
    <lineage>
        <taxon>Eukaryota</taxon>
        <taxon>Metazoa</taxon>
        <taxon>Chordata</taxon>
        <taxon>Craniata</taxon>
        <taxon>Vertebrata</taxon>
        <taxon>Euteleostomi</taxon>
        <taxon>Actinopterygii</taxon>
        <taxon>Neopterygii</taxon>
        <taxon>Teleostei</taxon>
        <taxon>Ostariophysi</taxon>
        <taxon>Cypriniformes</taxon>
        <taxon>Cyprinidae</taxon>
        <taxon>Labeoninae</taxon>
        <taxon>Labeonini</taxon>
        <taxon>Cirrhinus</taxon>
    </lineage>
</organism>
<evidence type="ECO:0000313" key="3">
    <source>
        <dbReference type="Proteomes" id="UP001529510"/>
    </source>
</evidence>
<proteinExistence type="predicted"/>
<evidence type="ECO:0000313" key="2">
    <source>
        <dbReference type="EMBL" id="KAL0170734.1"/>
    </source>
</evidence>
<reference evidence="2 3" key="1">
    <citation type="submission" date="2024-05" db="EMBL/GenBank/DDBJ databases">
        <title>Genome sequencing and assembly of Indian major carp, Cirrhinus mrigala (Hamilton, 1822).</title>
        <authorList>
            <person name="Mohindra V."/>
            <person name="Chowdhury L.M."/>
            <person name="Lal K."/>
            <person name="Jena J.K."/>
        </authorList>
    </citation>
    <scope>NUCLEOTIDE SEQUENCE [LARGE SCALE GENOMIC DNA]</scope>
    <source>
        <strain evidence="2">CM1030</strain>
        <tissue evidence="2">Blood</tissue>
    </source>
</reference>
<dbReference type="EMBL" id="JAMKFB020000017">
    <property type="protein sequence ID" value="KAL0170734.1"/>
    <property type="molecule type" value="Genomic_DNA"/>
</dbReference>
<dbReference type="AlphaFoldDB" id="A0ABD0P9G7"/>